<dbReference type="Pfam" id="PF13423">
    <property type="entry name" value="UCH_1"/>
    <property type="match status" value="1"/>
</dbReference>
<accession>A0A8S3Q996</accession>
<proteinExistence type="predicted"/>
<name>A0A8S3Q996_MYTED</name>
<organism evidence="3 4">
    <name type="scientific">Mytilus edulis</name>
    <name type="common">Blue mussel</name>
    <dbReference type="NCBI Taxonomy" id="6550"/>
    <lineage>
        <taxon>Eukaryota</taxon>
        <taxon>Metazoa</taxon>
        <taxon>Spiralia</taxon>
        <taxon>Lophotrochozoa</taxon>
        <taxon>Mollusca</taxon>
        <taxon>Bivalvia</taxon>
        <taxon>Autobranchia</taxon>
        <taxon>Pteriomorphia</taxon>
        <taxon>Mytilida</taxon>
        <taxon>Mytiloidea</taxon>
        <taxon>Mytilidae</taxon>
        <taxon>Mytilinae</taxon>
        <taxon>Mytilus</taxon>
    </lineage>
</organism>
<feature type="domain" description="PAN2 UCH" evidence="2">
    <location>
        <begin position="110"/>
        <end position="188"/>
    </location>
</feature>
<dbReference type="InterPro" id="IPR028881">
    <property type="entry name" value="PAN2_UCH_dom"/>
</dbReference>
<evidence type="ECO:0000256" key="1">
    <source>
        <dbReference type="SAM" id="MobiDB-lite"/>
    </source>
</evidence>
<keyword evidence="4" id="KW-1185">Reference proteome</keyword>
<keyword evidence="3" id="KW-0378">Hydrolase</keyword>
<evidence type="ECO:0000313" key="4">
    <source>
        <dbReference type="Proteomes" id="UP000683360"/>
    </source>
</evidence>
<dbReference type="OrthoDB" id="16516at2759"/>
<feature type="compositionally biased region" description="Basic and acidic residues" evidence="1">
    <location>
        <begin position="247"/>
        <end position="262"/>
    </location>
</feature>
<dbReference type="PANTHER" id="PTHR15728:SF0">
    <property type="entry name" value="PAN2-PAN3 DEADENYLATION COMPLEX CATALYTIC SUBUNIT PAN2"/>
    <property type="match status" value="1"/>
</dbReference>
<dbReference type="EMBL" id="CAJPWZ010000417">
    <property type="protein sequence ID" value="CAG2192593.1"/>
    <property type="molecule type" value="Genomic_DNA"/>
</dbReference>
<dbReference type="PANTHER" id="PTHR15728">
    <property type="entry name" value="DEADENYLATION COMPLEX CATALYTIC SUBUNIT PAN2"/>
    <property type="match status" value="1"/>
</dbReference>
<dbReference type="InterPro" id="IPR050785">
    <property type="entry name" value="PAN2-PAN3_catalytic_subunit"/>
</dbReference>
<dbReference type="GO" id="GO:0000932">
    <property type="term" value="C:P-body"/>
    <property type="evidence" value="ECO:0007669"/>
    <property type="project" value="TreeGrafter"/>
</dbReference>
<dbReference type="Gene3D" id="3.90.70.10">
    <property type="entry name" value="Cysteine proteinases"/>
    <property type="match status" value="1"/>
</dbReference>
<dbReference type="EC" id="3.1.13.4" evidence="3"/>
<feature type="region of interest" description="Disordered" evidence="1">
    <location>
        <begin position="200"/>
        <end position="284"/>
    </location>
</feature>
<evidence type="ECO:0000313" key="3">
    <source>
        <dbReference type="EMBL" id="CAG2192593.1"/>
    </source>
</evidence>
<reference evidence="3" key="1">
    <citation type="submission" date="2021-03" db="EMBL/GenBank/DDBJ databases">
        <authorList>
            <person name="Bekaert M."/>
        </authorList>
    </citation>
    <scope>NUCLEOTIDE SEQUENCE</scope>
</reference>
<dbReference type="GO" id="GO:0031251">
    <property type="term" value="C:PAN complex"/>
    <property type="evidence" value="ECO:0007669"/>
    <property type="project" value="TreeGrafter"/>
</dbReference>
<protein>
    <submittedName>
        <fullName evidence="3">PAN2</fullName>
        <ecNumber evidence="3">3.1.13.4</ecNumber>
    </submittedName>
</protein>
<comment type="caution">
    <text evidence="3">The sequence shown here is derived from an EMBL/GenBank/DDBJ whole genome shotgun (WGS) entry which is preliminary data.</text>
</comment>
<dbReference type="GO" id="GO:0004535">
    <property type="term" value="F:poly(A)-specific ribonuclease activity"/>
    <property type="evidence" value="ECO:0007669"/>
    <property type="project" value="UniProtKB-EC"/>
</dbReference>
<sequence>MPVDNEILRSMKVQHNVGYAKLPQGSGIGINQIPYKIGNDKKGSKKGKSVPESPIGEDPFVVVPKRYQKVDLKYSKLGLEDFDFRHYNKTHFAGLETGIPNAYCNCMLQEFCLSCELGFLFHMLDSQKGQTCQATNFSRAFRTIPEASALGLVLSGKEENESRINLLRLIQSWSRFIFHQVHSEAGKKVLVEDSKKVEEAAADEAEDQKADKDDKPSTAESTPPKSKKKKKKKGKKKGKDQADDDKSDGKREDDEEKDKESISPDQSVNLEEERSCTSFFNHIR</sequence>
<evidence type="ECO:0000259" key="2">
    <source>
        <dbReference type="Pfam" id="PF13423"/>
    </source>
</evidence>
<dbReference type="GO" id="GO:0000289">
    <property type="term" value="P:nuclear-transcribed mRNA poly(A) tail shortening"/>
    <property type="evidence" value="ECO:0007669"/>
    <property type="project" value="TreeGrafter"/>
</dbReference>
<feature type="compositionally biased region" description="Basic residues" evidence="1">
    <location>
        <begin position="225"/>
        <end position="238"/>
    </location>
</feature>
<dbReference type="Proteomes" id="UP000683360">
    <property type="component" value="Unassembled WGS sequence"/>
</dbReference>
<feature type="compositionally biased region" description="Basic and acidic residues" evidence="1">
    <location>
        <begin position="207"/>
        <end position="217"/>
    </location>
</feature>
<gene>
    <name evidence="3" type="ORF">MEDL_7760</name>
</gene>
<dbReference type="AlphaFoldDB" id="A0A8S3Q996"/>